<dbReference type="AlphaFoldDB" id="A0A829YCX5"/>
<name>A0A829YCX5_9GAMM</name>
<dbReference type="Proteomes" id="UP000445000">
    <property type="component" value="Unassembled WGS sequence"/>
</dbReference>
<gene>
    <name evidence="1" type="ORF">GCM10011487_31200</name>
</gene>
<comment type="caution">
    <text evidence="1">The sequence shown here is derived from an EMBL/GenBank/DDBJ whole genome shotgun (WGS) entry which is preliminary data.</text>
</comment>
<dbReference type="EMBL" id="BLJN01000003">
    <property type="protein sequence ID" value="GFE81120.1"/>
    <property type="molecule type" value="Genomic_DNA"/>
</dbReference>
<accession>A0A829YCX5</accession>
<keyword evidence="2" id="KW-1185">Reference proteome</keyword>
<sequence length="62" mass="6516">MALASGPGHIFGSTRQLPAICRIRGVTEPDPGSPCAAGTTVIHAATKINEARRAILEQQFVM</sequence>
<reference evidence="2" key="1">
    <citation type="submission" date="2020-01" db="EMBL/GenBank/DDBJ databases">
        <title>'Steroidobacter agaridevorans' sp. nov., agar-degrading bacteria isolated from rhizosphere soils.</title>
        <authorList>
            <person name="Ikenaga M."/>
            <person name="Kataoka M."/>
            <person name="Murouchi A."/>
            <person name="Katsuragi S."/>
            <person name="Sakai M."/>
        </authorList>
    </citation>
    <scope>NUCLEOTIDE SEQUENCE [LARGE SCALE GENOMIC DNA]</scope>
    <source>
        <strain evidence="2">YU21-B</strain>
    </source>
</reference>
<organism evidence="1 2">
    <name type="scientific">Steroidobacter agaridevorans</name>
    <dbReference type="NCBI Taxonomy" id="2695856"/>
    <lineage>
        <taxon>Bacteria</taxon>
        <taxon>Pseudomonadati</taxon>
        <taxon>Pseudomonadota</taxon>
        <taxon>Gammaproteobacteria</taxon>
        <taxon>Steroidobacterales</taxon>
        <taxon>Steroidobacteraceae</taxon>
        <taxon>Steroidobacter</taxon>
    </lineage>
</organism>
<proteinExistence type="predicted"/>
<protein>
    <submittedName>
        <fullName evidence="1">Uncharacterized protein</fullName>
    </submittedName>
</protein>
<evidence type="ECO:0000313" key="2">
    <source>
        <dbReference type="Proteomes" id="UP000445000"/>
    </source>
</evidence>
<evidence type="ECO:0000313" key="1">
    <source>
        <dbReference type="EMBL" id="GFE81120.1"/>
    </source>
</evidence>